<dbReference type="InterPro" id="IPR021858">
    <property type="entry name" value="Fun_TF"/>
</dbReference>
<evidence type="ECO:0000313" key="4">
    <source>
        <dbReference type="Proteomes" id="UP000554235"/>
    </source>
</evidence>
<dbReference type="PANTHER" id="PTHR37534:SF46">
    <property type="entry name" value="ZN(II)2CYS6 TRANSCRIPTION FACTOR (EUROFUNG)"/>
    <property type="match status" value="1"/>
</dbReference>
<dbReference type="Proteomes" id="UP000554235">
    <property type="component" value="Unassembled WGS sequence"/>
</dbReference>
<dbReference type="AlphaFoldDB" id="A0A8H4LBF1"/>
<evidence type="ECO:0000256" key="2">
    <source>
        <dbReference type="ARBA" id="ARBA00023242"/>
    </source>
</evidence>
<gene>
    <name evidence="3" type="ORF">FALBO_6566</name>
</gene>
<keyword evidence="4" id="KW-1185">Reference proteome</keyword>
<dbReference type="OrthoDB" id="3862662at2759"/>
<dbReference type="GO" id="GO:0005634">
    <property type="term" value="C:nucleus"/>
    <property type="evidence" value="ECO:0007669"/>
    <property type="project" value="UniProtKB-SubCell"/>
</dbReference>
<dbReference type="PANTHER" id="PTHR37534">
    <property type="entry name" value="TRANSCRIPTIONAL ACTIVATOR PROTEIN UGA3"/>
    <property type="match status" value="1"/>
</dbReference>
<protein>
    <submittedName>
        <fullName evidence="3">Transcription factor</fullName>
    </submittedName>
</protein>
<comment type="subcellular location">
    <subcellularLocation>
        <location evidence="1">Nucleus</location>
    </subcellularLocation>
</comment>
<evidence type="ECO:0000313" key="3">
    <source>
        <dbReference type="EMBL" id="KAF4466570.1"/>
    </source>
</evidence>
<reference evidence="3 4" key="1">
    <citation type="submission" date="2020-01" db="EMBL/GenBank/DDBJ databases">
        <title>Identification and distribution of gene clusters putatively required for synthesis of sphingolipid metabolism inhibitors in phylogenetically diverse species of the filamentous fungus Fusarium.</title>
        <authorList>
            <person name="Kim H.-S."/>
            <person name="Busman M."/>
            <person name="Brown D.W."/>
            <person name="Divon H."/>
            <person name="Uhlig S."/>
            <person name="Proctor R.H."/>
        </authorList>
    </citation>
    <scope>NUCLEOTIDE SEQUENCE [LARGE SCALE GENOMIC DNA]</scope>
    <source>
        <strain evidence="3 4">NRRL 20459</strain>
    </source>
</reference>
<sequence>MLMLAQLDVRYLRVGVSLSSGCLTKIQMCSGDCLEFDTHLKAAVAIIRDNSYDHDANRHYFEQRIAWLDMMSSTTSDQLPNLTTTELKKALGRFSIEGRRQWSYDVFPCPIDLFEILADITMLSKAQLDLLSPDQRAVEEAACIKRRLAGWECPEDIFGPRKHMVEVWLLGIMAYLRRLFPSTGGPDDAGILISQVLYHAQLIPPATSWSYSLLWPIFQVGITLDDGALVEREWIKNRLNLALDAVGCRHFSNALETLELIWDNSAQYNPLTGSVDGRTIMLA</sequence>
<dbReference type="Pfam" id="PF11951">
    <property type="entry name" value="Fungal_trans_2"/>
    <property type="match status" value="1"/>
</dbReference>
<proteinExistence type="predicted"/>
<comment type="caution">
    <text evidence="3">The sequence shown here is derived from an EMBL/GenBank/DDBJ whole genome shotgun (WGS) entry which is preliminary data.</text>
</comment>
<organism evidence="3 4">
    <name type="scientific">Fusarium albosuccineum</name>
    <dbReference type="NCBI Taxonomy" id="1237068"/>
    <lineage>
        <taxon>Eukaryota</taxon>
        <taxon>Fungi</taxon>
        <taxon>Dikarya</taxon>
        <taxon>Ascomycota</taxon>
        <taxon>Pezizomycotina</taxon>
        <taxon>Sordariomycetes</taxon>
        <taxon>Hypocreomycetidae</taxon>
        <taxon>Hypocreales</taxon>
        <taxon>Nectriaceae</taxon>
        <taxon>Fusarium</taxon>
        <taxon>Fusarium decemcellulare species complex</taxon>
    </lineage>
</organism>
<dbReference type="EMBL" id="JAADYS010000855">
    <property type="protein sequence ID" value="KAF4466570.1"/>
    <property type="molecule type" value="Genomic_DNA"/>
</dbReference>
<name>A0A8H4LBF1_9HYPO</name>
<evidence type="ECO:0000256" key="1">
    <source>
        <dbReference type="ARBA" id="ARBA00004123"/>
    </source>
</evidence>
<accession>A0A8H4LBF1</accession>
<keyword evidence="2" id="KW-0539">Nucleus</keyword>